<accession>A0AA90XWC6</accession>
<organism evidence="1 2">
    <name type="scientific">Yersinia massiliensis</name>
    <dbReference type="NCBI Taxonomy" id="419257"/>
    <lineage>
        <taxon>Bacteria</taxon>
        <taxon>Pseudomonadati</taxon>
        <taxon>Pseudomonadota</taxon>
        <taxon>Gammaproteobacteria</taxon>
        <taxon>Enterobacterales</taxon>
        <taxon>Yersiniaceae</taxon>
        <taxon>Yersinia</taxon>
    </lineage>
</organism>
<proteinExistence type="predicted"/>
<gene>
    <name evidence="1" type="ORF">HB980_16730</name>
</gene>
<dbReference type="AlphaFoldDB" id="A0AA90XWC6"/>
<dbReference type="Proteomes" id="UP000698240">
    <property type="component" value="Unassembled WGS sequence"/>
</dbReference>
<sequence length="148" mass="17212">MPKIKNTPAKGHYERRANLIDCCVDTCNINAVCMDKPMPKKHYARLYMLRSGSRGFTKNEILCYCHLSYGRNYATDVEWLLGIQLEKINEINNGGIGNHYRYRISSRRDVIQIIELVNRNATIKGHQQLTQHEIKNILYLYPEEPAIT</sequence>
<protein>
    <submittedName>
        <fullName evidence="1">Uncharacterized protein</fullName>
    </submittedName>
</protein>
<name>A0AA90XWC6_9GAMM</name>
<reference evidence="1" key="1">
    <citation type="submission" date="2020-03" db="EMBL/GenBank/DDBJ databases">
        <authorList>
            <person name="Kislichkina A."/>
            <person name="Dentovskaya S."/>
            <person name="Shaikhutdinov R."/>
            <person name="Ivanov S."/>
            <person name="Sizova A."/>
            <person name="Solomentsev V."/>
            <person name="Bogun A."/>
        </authorList>
    </citation>
    <scope>NUCLEOTIDE SEQUENCE</scope>
    <source>
        <strain evidence="1">SCPM-O-B-8025</strain>
    </source>
</reference>
<dbReference type="RefSeq" id="WP_167311544.1">
    <property type="nucleotide sequence ID" value="NZ_CP110790.1"/>
</dbReference>
<evidence type="ECO:0000313" key="2">
    <source>
        <dbReference type="Proteomes" id="UP000698240"/>
    </source>
</evidence>
<dbReference type="EMBL" id="JAASAN010000008">
    <property type="protein sequence ID" value="NIL28183.1"/>
    <property type="molecule type" value="Genomic_DNA"/>
</dbReference>
<evidence type="ECO:0000313" key="1">
    <source>
        <dbReference type="EMBL" id="NIL28183.1"/>
    </source>
</evidence>
<comment type="caution">
    <text evidence="1">The sequence shown here is derived from an EMBL/GenBank/DDBJ whole genome shotgun (WGS) entry which is preliminary data.</text>
</comment>